<evidence type="ECO:0000256" key="3">
    <source>
        <dbReference type="ARBA" id="ARBA00022603"/>
    </source>
</evidence>
<dbReference type="GO" id="GO:0009307">
    <property type="term" value="P:DNA restriction-modification system"/>
    <property type="evidence" value="ECO:0007669"/>
    <property type="project" value="UniProtKB-KW"/>
</dbReference>
<comment type="caution">
    <text evidence="10">The sequence shown here is derived from an EMBL/GenBank/DDBJ whole genome shotgun (WGS) entry which is preliminary data.</text>
</comment>
<dbReference type="InterPro" id="IPR017985">
    <property type="entry name" value="MeTrfase_CN4_CS"/>
</dbReference>
<evidence type="ECO:0000256" key="4">
    <source>
        <dbReference type="ARBA" id="ARBA00022679"/>
    </source>
</evidence>
<dbReference type="PROSITE" id="PS00093">
    <property type="entry name" value="N4_MTASE"/>
    <property type="match status" value="1"/>
</dbReference>
<keyword evidence="7" id="KW-0238">DNA-binding</keyword>
<dbReference type="InterPro" id="IPR001091">
    <property type="entry name" value="RM_Methyltransferase"/>
</dbReference>
<dbReference type="GO" id="GO:0008170">
    <property type="term" value="F:N-methyltransferase activity"/>
    <property type="evidence" value="ECO:0007669"/>
    <property type="project" value="InterPro"/>
</dbReference>
<sequence>MKSFKNDKEFLTNYPDAKLLKRERKVIDRAKKEKIRKGTKNLTKIKSKIEEIDVSRIVNKIVCGDSEIILKEYPDNFVDIIVTSPPYNFGLEYKDDRSKDAIFWQDYFDKLNRIWKECYRVLKPAGRLCVNIQPLFSDYMPTHHIISKQLLELGLLWKAEILWEKHNYNCKYTAWGSWKSPSMPYLKYTWEFVEVFCKESHKKPGDSSKIDITGDEFKKWVYAKWDIAPESNMKKYNHPAMFPEKLVTRLLKLFSYQDNIVLDPFNGVGTTTLVSYKLKRNYIGIDISEEYCKTAKNR</sequence>
<dbReference type="EMBL" id="BART01000023">
    <property type="protein sequence ID" value="GAG61652.1"/>
    <property type="molecule type" value="Genomic_DNA"/>
</dbReference>
<organism evidence="10">
    <name type="scientific">marine sediment metagenome</name>
    <dbReference type="NCBI Taxonomy" id="412755"/>
    <lineage>
        <taxon>unclassified sequences</taxon>
        <taxon>metagenomes</taxon>
        <taxon>ecological metagenomes</taxon>
    </lineage>
</organism>
<evidence type="ECO:0000256" key="8">
    <source>
        <dbReference type="ARBA" id="ARBA00049120"/>
    </source>
</evidence>
<dbReference type="GO" id="GO:0015667">
    <property type="term" value="F:site-specific DNA-methyltransferase (cytosine-N4-specific) activity"/>
    <property type="evidence" value="ECO:0007669"/>
    <property type="project" value="UniProtKB-EC"/>
</dbReference>
<gene>
    <name evidence="10" type="ORF">S01H4_00212</name>
</gene>
<keyword evidence="6" id="KW-0680">Restriction system</keyword>
<keyword evidence="5" id="KW-0949">S-adenosyl-L-methionine</keyword>
<dbReference type="Gene3D" id="3.40.50.150">
    <property type="entry name" value="Vaccinia Virus protein VP39"/>
    <property type="match status" value="1"/>
</dbReference>
<evidence type="ECO:0000313" key="10">
    <source>
        <dbReference type="EMBL" id="GAG61652.1"/>
    </source>
</evidence>
<feature type="domain" description="DNA methylase N-4/N-6" evidence="9">
    <location>
        <begin position="78"/>
        <end position="296"/>
    </location>
</feature>
<name>X0ZUK5_9ZZZZ</name>
<dbReference type="PRINTS" id="PR00508">
    <property type="entry name" value="S21N4MTFRASE"/>
</dbReference>
<dbReference type="GO" id="GO:0003677">
    <property type="term" value="F:DNA binding"/>
    <property type="evidence" value="ECO:0007669"/>
    <property type="project" value="UniProtKB-KW"/>
</dbReference>
<comment type="similarity">
    <text evidence="1">Belongs to the N(4)/N(6)-methyltransferase family. N(4) subfamily.</text>
</comment>
<protein>
    <recommendedName>
        <fullName evidence="2">site-specific DNA-methyltransferase (cytosine-N(4)-specific)</fullName>
        <ecNumber evidence="2">2.1.1.113</ecNumber>
    </recommendedName>
</protein>
<feature type="non-terminal residue" evidence="10">
    <location>
        <position position="298"/>
    </location>
</feature>
<dbReference type="InterPro" id="IPR029063">
    <property type="entry name" value="SAM-dependent_MTases_sf"/>
</dbReference>
<evidence type="ECO:0000259" key="9">
    <source>
        <dbReference type="Pfam" id="PF01555"/>
    </source>
</evidence>
<dbReference type="SUPFAM" id="SSF53335">
    <property type="entry name" value="S-adenosyl-L-methionine-dependent methyltransferases"/>
    <property type="match status" value="1"/>
</dbReference>
<keyword evidence="4" id="KW-0808">Transferase</keyword>
<accession>X0ZUK5</accession>
<evidence type="ECO:0000256" key="6">
    <source>
        <dbReference type="ARBA" id="ARBA00022747"/>
    </source>
</evidence>
<reference evidence="10" key="1">
    <citation type="journal article" date="2014" name="Front. Microbiol.">
        <title>High frequency of phylogenetically diverse reductive dehalogenase-homologous genes in deep subseafloor sedimentary metagenomes.</title>
        <authorList>
            <person name="Kawai M."/>
            <person name="Futagami T."/>
            <person name="Toyoda A."/>
            <person name="Takaki Y."/>
            <person name="Nishi S."/>
            <person name="Hori S."/>
            <person name="Arai W."/>
            <person name="Tsubouchi T."/>
            <person name="Morono Y."/>
            <person name="Uchiyama I."/>
            <person name="Ito T."/>
            <person name="Fujiyama A."/>
            <person name="Inagaki F."/>
            <person name="Takami H."/>
        </authorList>
    </citation>
    <scope>NUCLEOTIDE SEQUENCE</scope>
    <source>
        <strain evidence="10">Expedition CK06-06</strain>
    </source>
</reference>
<comment type="catalytic activity">
    <reaction evidence="8">
        <text>a 2'-deoxycytidine in DNA + S-adenosyl-L-methionine = an N(4)-methyl-2'-deoxycytidine in DNA + S-adenosyl-L-homocysteine + H(+)</text>
        <dbReference type="Rhea" id="RHEA:16857"/>
        <dbReference type="Rhea" id="RHEA-COMP:11369"/>
        <dbReference type="Rhea" id="RHEA-COMP:13674"/>
        <dbReference type="ChEBI" id="CHEBI:15378"/>
        <dbReference type="ChEBI" id="CHEBI:57856"/>
        <dbReference type="ChEBI" id="CHEBI:59789"/>
        <dbReference type="ChEBI" id="CHEBI:85452"/>
        <dbReference type="ChEBI" id="CHEBI:137933"/>
        <dbReference type="EC" id="2.1.1.113"/>
    </reaction>
</comment>
<evidence type="ECO:0000256" key="2">
    <source>
        <dbReference type="ARBA" id="ARBA00012185"/>
    </source>
</evidence>
<evidence type="ECO:0000256" key="5">
    <source>
        <dbReference type="ARBA" id="ARBA00022691"/>
    </source>
</evidence>
<dbReference type="InterPro" id="IPR002941">
    <property type="entry name" value="DNA_methylase_N4/N6"/>
</dbReference>
<dbReference type="AlphaFoldDB" id="X0ZUK5"/>
<dbReference type="Pfam" id="PF01555">
    <property type="entry name" value="N6_N4_Mtase"/>
    <property type="match status" value="1"/>
</dbReference>
<dbReference type="EC" id="2.1.1.113" evidence="2"/>
<evidence type="ECO:0000256" key="1">
    <source>
        <dbReference type="ARBA" id="ARBA00010203"/>
    </source>
</evidence>
<evidence type="ECO:0000256" key="7">
    <source>
        <dbReference type="ARBA" id="ARBA00023125"/>
    </source>
</evidence>
<dbReference type="GO" id="GO:0032259">
    <property type="term" value="P:methylation"/>
    <property type="evidence" value="ECO:0007669"/>
    <property type="project" value="UniProtKB-KW"/>
</dbReference>
<proteinExistence type="inferred from homology"/>
<keyword evidence="3" id="KW-0489">Methyltransferase</keyword>